<keyword evidence="5" id="KW-1185">Reference proteome</keyword>
<dbReference type="Pfam" id="PF00359">
    <property type="entry name" value="PTS_EIIA_2"/>
    <property type="match status" value="1"/>
</dbReference>
<dbReference type="Pfam" id="PF00571">
    <property type="entry name" value="CBS"/>
    <property type="match status" value="2"/>
</dbReference>
<sequence>MKLSSILNKDLIFFDADLKDYKKVYELVSEKISEKYNLNKKNIYQAFMERDKLGHSLTPKGIALPHGRIDNFDDLIIAIVKTKNSISIANGKAKLFITLLTSNTGSHLYLKSLAGFAKLISKYSDECLNISSRDEFIDFINSLDIRVDEPIRIKEIMDDRKIVVRKNEKLTDVMDKMKKYDMTYLPVVDKNDHYIGKVEIVSILKIAYPNYVLMMSDLSFLENLRPFEDFANKEKELTVEDIYIKDDKKIINENGTIIGLGFLLVKNKWHHITVVNEDNEVLGVITARDMLHNIIRA</sequence>
<dbReference type="InterPro" id="IPR051541">
    <property type="entry name" value="PTS_SugarTrans_NitroReg"/>
</dbReference>
<evidence type="ECO:0000259" key="3">
    <source>
        <dbReference type="PROSITE" id="PS51371"/>
    </source>
</evidence>
<gene>
    <name evidence="4" type="ORF">FXF47_05480</name>
</gene>
<dbReference type="CDD" id="cd02205">
    <property type="entry name" value="CBS_pair_SF"/>
    <property type="match status" value="1"/>
</dbReference>
<dbReference type="SUPFAM" id="SSF54631">
    <property type="entry name" value="CBS-domain pair"/>
    <property type="match status" value="1"/>
</dbReference>
<feature type="domain" description="PTS EIIA type-2" evidence="2">
    <location>
        <begin position="5"/>
        <end position="143"/>
    </location>
</feature>
<reference evidence="4" key="1">
    <citation type="submission" date="2019-08" db="EMBL/GenBank/DDBJ databases">
        <title>Genomic characterization of a novel candidate phylum (ARYD3) from a high temperature, high salinity tertiary oil reservoir in north central Oklahoma, USA.</title>
        <authorList>
            <person name="Youssef N.H."/>
            <person name="Yadav A."/>
            <person name="Elshahed M.S."/>
        </authorList>
    </citation>
    <scope>NUCLEOTIDE SEQUENCE [LARGE SCALE GENOMIC DNA]</scope>
    <source>
        <strain evidence="4">ARYD3</strain>
    </source>
</reference>
<dbReference type="Gene3D" id="3.10.580.10">
    <property type="entry name" value="CBS-domain"/>
    <property type="match status" value="1"/>
</dbReference>
<dbReference type="InterPro" id="IPR046342">
    <property type="entry name" value="CBS_dom_sf"/>
</dbReference>
<dbReference type="SUPFAM" id="SSF55804">
    <property type="entry name" value="Phoshotransferase/anion transport protein"/>
    <property type="match status" value="1"/>
</dbReference>
<accession>A0A5D0MI64</accession>
<dbReference type="PROSITE" id="PS51371">
    <property type="entry name" value="CBS"/>
    <property type="match status" value="1"/>
</dbReference>
<dbReference type="PROSITE" id="PS51094">
    <property type="entry name" value="PTS_EIIA_TYPE_2"/>
    <property type="match status" value="1"/>
</dbReference>
<dbReference type="PANTHER" id="PTHR47738">
    <property type="entry name" value="PTS SYSTEM FRUCTOSE-LIKE EIIA COMPONENT-RELATED"/>
    <property type="match status" value="1"/>
</dbReference>
<comment type="caution">
    <text evidence="4">The sequence shown here is derived from an EMBL/GenBank/DDBJ whole genome shotgun (WGS) entry which is preliminary data.</text>
</comment>
<protein>
    <submittedName>
        <fullName evidence="4">CBS domain-containing protein</fullName>
    </submittedName>
</protein>
<dbReference type="InterPro" id="IPR000644">
    <property type="entry name" value="CBS_dom"/>
</dbReference>
<dbReference type="Proteomes" id="UP000324143">
    <property type="component" value="Unassembled WGS sequence"/>
</dbReference>
<organism evidence="4 5">
    <name type="scientific">Candidatus Mcinerneyibacterium aminivorans</name>
    <dbReference type="NCBI Taxonomy" id="2703815"/>
    <lineage>
        <taxon>Bacteria</taxon>
        <taxon>Candidatus Macinerneyibacteriota</taxon>
        <taxon>Candidatus Mcinerneyibacteria</taxon>
        <taxon>Candidatus Mcinerneyibacteriales</taxon>
        <taxon>Candidatus Mcinerneyibacteriaceae</taxon>
        <taxon>Candidatus Mcinerneyibacterium</taxon>
    </lineage>
</organism>
<dbReference type="Gene3D" id="3.40.930.10">
    <property type="entry name" value="Mannitol-specific EII, Chain A"/>
    <property type="match status" value="1"/>
</dbReference>
<evidence type="ECO:0000256" key="1">
    <source>
        <dbReference type="PROSITE-ProRule" id="PRU00703"/>
    </source>
</evidence>
<dbReference type="InterPro" id="IPR002178">
    <property type="entry name" value="PTS_EIIA_type-2_dom"/>
</dbReference>
<evidence type="ECO:0000313" key="4">
    <source>
        <dbReference type="EMBL" id="TYB31201.1"/>
    </source>
</evidence>
<proteinExistence type="predicted"/>
<keyword evidence="1" id="KW-0129">CBS domain</keyword>
<dbReference type="EMBL" id="VSIX01000049">
    <property type="protein sequence ID" value="TYB31201.1"/>
    <property type="molecule type" value="Genomic_DNA"/>
</dbReference>
<name>A0A5D0MI64_9BACT</name>
<evidence type="ECO:0000313" key="5">
    <source>
        <dbReference type="Proteomes" id="UP000324143"/>
    </source>
</evidence>
<feature type="domain" description="CBS" evidence="3">
    <location>
        <begin position="157"/>
        <end position="218"/>
    </location>
</feature>
<dbReference type="InterPro" id="IPR016152">
    <property type="entry name" value="PTrfase/Anion_transptr"/>
</dbReference>
<dbReference type="AlphaFoldDB" id="A0A5D0MI64"/>
<dbReference type="PANTHER" id="PTHR47738:SF1">
    <property type="entry name" value="NITROGEN REGULATORY PROTEIN"/>
    <property type="match status" value="1"/>
</dbReference>
<dbReference type="GO" id="GO:0030295">
    <property type="term" value="F:protein kinase activator activity"/>
    <property type="evidence" value="ECO:0007669"/>
    <property type="project" value="TreeGrafter"/>
</dbReference>
<dbReference type="SMART" id="SM00116">
    <property type="entry name" value="CBS"/>
    <property type="match status" value="2"/>
</dbReference>
<evidence type="ECO:0000259" key="2">
    <source>
        <dbReference type="PROSITE" id="PS51094"/>
    </source>
</evidence>